<accession>A0A7E6FBY9</accession>
<keyword evidence="2" id="KW-1133">Transmembrane helix</keyword>
<evidence type="ECO:0000256" key="1">
    <source>
        <dbReference type="SAM" id="MobiDB-lite"/>
    </source>
</evidence>
<proteinExistence type="predicted"/>
<gene>
    <name evidence="4" type="primary">LOC118766096</name>
</gene>
<feature type="transmembrane region" description="Helical" evidence="2">
    <location>
        <begin position="319"/>
        <end position="336"/>
    </location>
</feature>
<feature type="region of interest" description="Disordered" evidence="1">
    <location>
        <begin position="109"/>
        <end position="128"/>
    </location>
</feature>
<sequence length="345" mass="39781">MNYIKNVTGNRSFLGSMSTLNVFQSKKKTSFQATNQRSVVPNQPIVTRPYSKLQLKSLDSFQLDGNIYQTNRTIKNKPNNSLLSLTSILCFTVHMENAPLDSMSMLFQSSQHSADNRRNTEPDEDNTLSGIFNEDVSKAIQLEKKERKPLRYSSAIACERLLLKYPDNLMYLLLQMVLTPEIYCQPFPNEEHRKPLSEESLLAKFVKCNLNEYVGRVVMFSLTIKHQNGFFDKSNNCRDLAGEKQHKRNNSPSGEARLKDTADDIQKSQPPNIFTKEQRAMLIYYVFFQCLTFSLYYGHQALDQLDTDTVATMKPFSLYIVQFGLLLFFIYIKWLFKSPSSLKDS</sequence>
<keyword evidence="2" id="KW-0812">Transmembrane</keyword>
<keyword evidence="3" id="KW-1185">Reference proteome</keyword>
<evidence type="ECO:0000313" key="3">
    <source>
        <dbReference type="Proteomes" id="UP000515154"/>
    </source>
</evidence>
<dbReference type="RefSeq" id="XP_036365256.1">
    <property type="nucleotide sequence ID" value="XM_036509363.1"/>
</dbReference>
<evidence type="ECO:0000313" key="4">
    <source>
        <dbReference type="RefSeq" id="XP_036365256.1"/>
    </source>
</evidence>
<feature type="region of interest" description="Disordered" evidence="1">
    <location>
        <begin position="242"/>
        <end position="269"/>
    </location>
</feature>
<evidence type="ECO:0000256" key="2">
    <source>
        <dbReference type="SAM" id="Phobius"/>
    </source>
</evidence>
<reference evidence="4" key="1">
    <citation type="submission" date="2025-08" db="UniProtKB">
        <authorList>
            <consortium name="RefSeq"/>
        </authorList>
    </citation>
    <scope>IDENTIFICATION</scope>
</reference>
<organism evidence="3 4">
    <name type="scientific">Octopus sinensis</name>
    <name type="common">East Asian common octopus</name>
    <dbReference type="NCBI Taxonomy" id="2607531"/>
    <lineage>
        <taxon>Eukaryota</taxon>
        <taxon>Metazoa</taxon>
        <taxon>Spiralia</taxon>
        <taxon>Lophotrochozoa</taxon>
        <taxon>Mollusca</taxon>
        <taxon>Cephalopoda</taxon>
        <taxon>Coleoidea</taxon>
        <taxon>Octopodiformes</taxon>
        <taxon>Octopoda</taxon>
        <taxon>Incirrata</taxon>
        <taxon>Octopodidae</taxon>
        <taxon>Octopus</taxon>
    </lineage>
</organism>
<name>A0A7E6FBY9_9MOLL</name>
<feature type="transmembrane region" description="Helical" evidence="2">
    <location>
        <begin position="282"/>
        <end position="299"/>
    </location>
</feature>
<dbReference type="KEGG" id="osn:118766096"/>
<dbReference type="AlphaFoldDB" id="A0A7E6FBY9"/>
<dbReference type="Proteomes" id="UP000515154">
    <property type="component" value="Linkage group LG14"/>
</dbReference>
<keyword evidence="2" id="KW-0472">Membrane</keyword>
<protein>
    <submittedName>
        <fullName evidence="4">Uncharacterized protein LOC118766096</fullName>
    </submittedName>
</protein>
<feature type="compositionally biased region" description="Basic and acidic residues" evidence="1">
    <location>
        <begin position="256"/>
        <end position="266"/>
    </location>
</feature>